<dbReference type="SUPFAM" id="SSF51726">
    <property type="entry name" value="UROD/MetE-like"/>
    <property type="match status" value="1"/>
</dbReference>
<feature type="domain" description="Uroporphyrinogen decarboxylase (URO-D)" evidence="1">
    <location>
        <begin position="14"/>
        <end position="235"/>
    </location>
</feature>
<dbReference type="EMBL" id="JANPWE010000016">
    <property type="protein sequence ID" value="MCR6547013.1"/>
    <property type="molecule type" value="Genomic_DNA"/>
</dbReference>
<evidence type="ECO:0000313" key="3">
    <source>
        <dbReference type="Proteomes" id="UP001524944"/>
    </source>
</evidence>
<keyword evidence="3" id="KW-1185">Reference proteome</keyword>
<proteinExistence type="predicted"/>
<accession>A0ABT1Y8W5</accession>
<protein>
    <recommendedName>
        <fullName evidence="1">Uroporphyrinogen decarboxylase (URO-D) domain-containing protein</fullName>
    </recommendedName>
</protein>
<dbReference type="PANTHER" id="PTHR47099">
    <property type="entry name" value="METHYLCOBAMIDE:COM METHYLTRANSFERASE MTBA"/>
    <property type="match status" value="1"/>
</dbReference>
<dbReference type="Pfam" id="PF01208">
    <property type="entry name" value="URO-D"/>
    <property type="match status" value="1"/>
</dbReference>
<reference evidence="2 3" key="1">
    <citation type="submission" date="2022-08" db="EMBL/GenBank/DDBJ databases">
        <title>Proteogenomics of the novel Dehalobacterium formicoaceticum strain EZ94 highlights a key role of methyltransferases during anaerobic dichloromethane degradation.</title>
        <authorList>
            <person name="Wasmund K."/>
        </authorList>
    </citation>
    <scope>NUCLEOTIDE SEQUENCE [LARGE SCALE GENOMIC DNA]</scope>
    <source>
        <strain evidence="2 3">EZ94</strain>
    </source>
</reference>
<evidence type="ECO:0000313" key="2">
    <source>
        <dbReference type="EMBL" id="MCR6547013.1"/>
    </source>
</evidence>
<dbReference type="InterPro" id="IPR000257">
    <property type="entry name" value="Uroporphyrinogen_deCOase"/>
</dbReference>
<dbReference type="InterPro" id="IPR038071">
    <property type="entry name" value="UROD/MetE-like_sf"/>
</dbReference>
<dbReference type="Proteomes" id="UP001524944">
    <property type="component" value="Unassembled WGS sequence"/>
</dbReference>
<dbReference type="InterPro" id="IPR052024">
    <property type="entry name" value="Methanogen_methyltrans"/>
</dbReference>
<organism evidence="2 3">
    <name type="scientific">Dehalobacterium formicoaceticum</name>
    <dbReference type="NCBI Taxonomy" id="51515"/>
    <lineage>
        <taxon>Bacteria</taxon>
        <taxon>Bacillati</taxon>
        <taxon>Bacillota</taxon>
        <taxon>Clostridia</taxon>
        <taxon>Eubacteriales</taxon>
        <taxon>Peptococcaceae</taxon>
        <taxon>Dehalobacterium</taxon>
    </lineage>
</organism>
<evidence type="ECO:0000259" key="1">
    <source>
        <dbReference type="Pfam" id="PF01208"/>
    </source>
</evidence>
<dbReference type="RefSeq" id="WP_257914179.1">
    <property type="nucleotide sequence ID" value="NZ_JANPWE010000016.1"/>
</dbReference>
<name>A0ABT1Y8W5_9FIRM</name>
<dbReference type="Gene3D" id="3.20.20.210">
    <property type="match status" value="1"/>
</dbReference>
<gene>
    <name evidence="2" type="ORF">NVS47_16105</name>
</gene>
<dbReference type="PANTHER" id="PTHR47099:SF1">
    <property type="entry name" value="METHYLCOBAMIDE:COM METHYLTRANSFERASE MTBA"/>
    <property type="match status" value="1"/>
</dbReference>
<sequence length="290" mass="31805">MVEFKCPGHNQDHIPEEVLREAGITFPKAYTDKNNIVALARVLKKYQDDVFAKVPFCVTVEAEAFGAYIKMGDAMHRPRPNGHRFSSIEELSGIQAPDISKGRIGEVLDAVGILAESGEKVILNIVGPFTIIYALINHTIFYRGLRKDPAQIKEIMAVIEKSVIQYGIEGVKRGASIISFEDAVGVPDVIGPTIYRDFSGPSNLRIINGIKEVGGRFLIHLCGRTSAALENTDMVHSYAIDTGKASTYGQALAGLLDELTEPIVVGHRCIAWGPMKMDQPCIWGIELIQK</sequence>
<comment type="caution">
    <text evidence="2">The sequence shown here is derived from an EMBL/GenBank/DDBJ whole genome shotgun (WGS) entry which is preliminary data.</text>
</comment>